<dbReference type="Pfam" id="PF20153">
    <property type="entry name" value="DUF6535"/>
    <property type="match status" value="1"/>
</dbReference>
<feature type="region of interest" description="Disordered" evidence="1">
    <location>
        <begin position="1187"/>
        <end position="1211"/>
    </location>
</feature>
<name>D8QK50_SCHCM</name>
<dbReference type="AlphaFoldDB" id="D8QK50"/>
<feature type="domain" description="DUF6535" evidence="3">
    <location>
        <begin position="231"/>
        <end position="408"/>
    </location>
</feature>
<evidence type="ECO:0000313" key="4">
    <source>
        <dbReference type="EMBL" id="EFI91921.1"/>
    </source>
</evidence>
<proteinExistence type="predicted"/>
<feature type="transmembrane region" description="Helical" evidence="2">
    <location>
        <begin position="331"/>
        <end position="353"/>
    </location>
</feature>
<keyword evidence="2" id="KW-0472">Membrane</keyword>
<dbReference type="EMBL" id="GL377315">
    <property type="protein sequence ID" value="EFI91921.1"/>
    <property type="molecule type" value="Genomic_DNA"/>
</dbReference>
<feature type="transmembrane region" description="Helical" evidence="2">
    <location>
        <begin position="419"/>
        <end position="441"/>
    </location>
</feature>
<keyword evidence="5" id="KW-1185">Reference proteome</keyword>
<accession>D8QK50</accession>
<feature type="transmembrane region" description="Helical" evidence="2">
    <location>
        <begin position="381"/>
        <end position="407"/>
    </location>
</feature>
<reference evidence="4 5" key="1">
    <citation type="journal article" date="2010" name="Nat. Biotechnol.">
        <title>Genome sequence of the model mushroom Schizophyllum commune.</title>
        <authorList>
            <person name="Ohm R.A."/>
            <person name="de Jong J.F."/>
            <person name="Lugones L.G."/>
            <person name="Aerts A."/>
            <person name="Kothe E."/>
            <person name="Stajich J.E."/>
            <person name="de Vries R.P."/>
            <person name="Record E."/>
            <person name="Levasseur A."/>
            <person name="Baker S.E."/>
            <person name="Bartholomew K.A."/>
            <person name="Coutinho P.M."/>
            <person name="Erdmann S."/>
            <person name="Fowler T.J."/>
            <person name="Gathman A.C."/>
            <person name="Lombard V."/>
            <person name="Henrissat B."/>
            <person name="Knabe N."/>
            <person name="Kuees U."/>
            <person name="Lilly W.W."/>
            <person name="Lindquist E."/>
            <person name="Lucas S."/>
            <person name="Magnuson J.K."/>
            <person name="Piumi F."/>
            <person name="Raudaskoski M."/>
            <person name="Salamov A."/>
            <person name="Schmutz J."/>
            <person name="Schwarze F.W.M.R."/>
            <person name="vanKuyk P.A."/>
            <person name="Horton J.S."/>
            <person name="Grigoriev I.V."/>
            <person name="Woesten H.A.B."/>
        </authorList>
    </citation>
    <scope>NUCLEOTIDE SEQUENCE [LARGE SCALE GENOMIC DNA]</scope>
    <source>
        <strain evidence="5">H4-8 / FGSC 9210</strain>
    </source>
</reference>
<evidence type="ECO:0000256" key="1">
    <source>
        <dbReference type="SAM" id="MobiDB-lite"/>
    </source>
</evidence>
<keyword evidence="2" id="KW-1133">Transmembrane helix</keyword>
<dbReference type="Proteomes" id="UP000007431">
    <property type="component" value="Unassembled WGS sequence"/>
</dbReference>
<dbReference type="eggNOG" id="ENOG502QQCT">
    <property type="taxonomic scope" value="Eukaryota"/>
</dbReference>
<dbReference type="InterPro" id="IPR045338">
    <property type="entry name" value="DUF6535"/>
</dbReference>
<dbReference type="InParanoid" id="D8QK50"/>
<sequence length="1261" mass="140019">MQIFQPFINYDPWRLVRYRRRTEIPAPKGSASALEGDAVREGDLFDVPRRFSALFPELHLSLAPVNGSYGCVGLFAGFDAKPCAIPSSLLSPFPLIHQSVCVYESSDPSTFTSLRLRTQCATHKPVQKAEEIGYYDGNAWYLSHRTLPAPPYEQYVSSSRPSVRHMATRIYSSSTILYTIMADTQDPGTRPHRRRAFVRPQDRHDCEQDGYDVKYDNDGRGEELGENARVWRMFRDEGSAHDTRAFQGLRDHLDVDLVFSGLFAAVVTTCLTQSSQALQPDHAEIGAALLSELIAVQRAIASGTPVSEIPPSALQPKDVTASSLDFWTNRFWYFSLLLGLFAAFLAFIVRGWLHAYDNEVFGSPKHRALTQHYRRMGLDRWHVGLIVLILPTLLHASMLLFFVGLTLNLRIFDVPMAKLVIALTGTFYALYFMSVCLPVFFPQCPYRSPLSEWAYRVKAAHDWLRALLRGEEGRALPRTWRELEEREVAAHADYIISRGLDLALQESSDLSIDSLVIQAVSSLPYYSRRDKRADKYYGKLLRGRVLAWFFTTLRNRGFVFDWAPGRERVLQRIACALLLVPEDRYTRCATRILQALVHAISSADVADSDMMILIAISIALESRLDQNERQSILELISSEALKARIVNAYTTLAQSDHQGGLRLQPVVWEGMLISFENRCSGAYVPEPLALLLWHSFSYREDLSLVDEDRQGFPAISTVTLRRWLDSTPERRLLAQDVIHSSLCPSPSCQWQPAAVRGERGDAESDAADATSSLHTVCRAIEVHRITMGTAIGDSDFLSTQAIEPLLVSLYHGSLGNTWRIVEGSGVSLPFFSKFVSRCRPSTLELLKPKDAPSSSTLAGEQFWFLAQLLSALDDDANDPFGSSGPASASSSSSSSVPSLPASSIPSLPASPAASSSSALPRATDPAKLDIVRAMEHQAAAYFPTAAAAGVPDELDPLPLVRPVVMAILTDPRLALLCAPPRVIAWTVAARLRGLAGDAGHAKETRRMDLSWCVFLDVLVAARATRDGVEARATRDGVQAAKALHDALISLRPTHGRVWTRRVLSAFESPIPPALGIALASPRGCEALAQLMDTMPSSPDYPSISDNRPVIGDGLETLRILKTLRVWLDEEWYQTCVSHPEEPCRSDTVPIWKLVNFEQYSERLHDGQCAAVAHNDVERASRVWGRSEAEAGDDCGQGGSNKVEGSNVVEEDEEKRADARIIPFEAVRWARLRGILLIFLRSERRRGEHIDLQDSSDDMKAV</sequence>
<evidence type="ECO:0000313" key="5">
    <source>
        <dbReference type="Proteomes" id="UP000007431"/>
    </source>
</evidence>
<keyword evidence="2" id="KW-0812">Transmembrane</keyword>
<evidence type="ECO:0000256" key="2">
    <source>
        <dbReference type="SAM" id="Phobius"/>
    </source>
</evidence>
<dbReference type="HOGENOM" id="CLU_264851_0_0_1"/>
<organism evidence="5">
    <name type="scientific">Schizophyllum commune (strain H4-8 / FGSC 9210)</name>
    <name type="common">Split gill fungus</name>
    <dbReference type="NCBI Taxonomy" id="578458"/>
    <lineage>
        <taxon>Eukaryota</taxon>
        <taxon>Fungi</taxon>
        <taxon>Dikarya</taxon>
        <taxon>Basidiomycota</taxon>
        <taxon>Agaricomycotina</taxon>
        <taxon>Agaricomycetes</taxon>
        <taxon>Agaricomycetidae</taxon>
        <taxon>Agaricales</taxon>
        <taxon>Schizophyllaceae</taxon>
        <taxon>Schizophyllum</taxon>
    </lineage>
</organism>
<dbReference type="VEuPathDB" id="FungiDB:SCHCODRAFT_02644168"/>
<gene>
    <name evidence="4" type="ORF">SCHCODRAFT_238438</name>
</gene>
<protein>
    <recommendedName>
        <fullName evidence="3">DUF6535 domain-containing protein</fullName>
    </recommendedName>
</protein>
<evidence type="ECO:0000259" key="3">
    <source>
        <dbReference type="Pfam" id="PF20153"/>
    </source>
</evidence>